<dbReference type="InterPro" id="IPR001245">
    <property type="entry name" value="Ser-Thr/Tyr_kinase_cat_dom"/>
</dbReference>
<evidence type="ECO:0000313" key="2">
    <source>
        <dbReference type="EMBL" id="ESA08221.1"/>
    </source>
</evidence>
<gene>
    <name evidence="2" type="ORF">GLOINDRAFT_31955</name>
</gene>
<dbReference type="GO" id="GO:0005524">
    <property type="term" value="F:ATP binding"/>
    <property type="evidence" value="ECO:0007669"/>
    <property type="project" value="InterPro"/>
</dbReference>
<sequence length="186" mass="21738">MSSDNITQNTTKSKSKYKKCNECDRYKKYFNEIHQICCLCYEIIIPSGNGKMVFVPYDKFKDVEFVAEGGFSEIYKATWIDALKELNNSKNISSKDLNELKISYNISLKKHNIYINEYYGIAQHPITQNFMIITNYYELGDLTHYITKDFFNISWEDKLKKLRDIATGIKFDIGDNVISESKTMGY</sequence>
<accession>U9TXW5</accession>
<proteinExistence type="predicted"/>
<evidence type="ECO:0000259" key="1">
    <source>
        <dbReference type="PROSITE" id="PS50011"/>
    </source>
</evidence>
<dbReference type="InterPro" id="IPR011009">
    <property type="entry name" value="Kinase-like_dom_sf"/>
</dbReference>
<dbReference type="GO" id="GO:0004672">
    <property type="term" value="F:protein kinase activity"/>
    <property type="evidence" value="ECO:0007669"/>
    <property type="project" value="InterPro"/>
</dbReference>
<dbReference type="Pfam" id="PF07714">
    <property type="entry name" value="PK_Tyr_Ser-Thr"/>
    <property type="match status" value="1"/>
</dbReference>
<reference evidence="2" key="1">
    <citation type="submission" date="2013-07" db="EMBL/GenBank/DDBJ databases">
        <title>The genome of an arbuscular mycorrhizal fungus provides insights into the evolution of the oldest plant symbiosis.</title>
        <authorList>
            <consortium name="DOE Joint Genome Institute"/>
            <person name="Tisserant E."/>
            <person name="Malbreil M."/>
            <person name="Kuo A."/>
            <person name="Kohler A."/>
            <person name="Symeonidi A."/>
            <person name="Balestrini R."/>
            <person name="Charron P."/>
            <person name="Duensing N."/>
            <person name="Frei-dit-Frey N."/>
            <person name="Gianinazzi-Pearson V."/>
            <person name="Gilbert B."/>
            <person name="Handa Y."/>
            <person name="Hijri M."/>
            <person name="Kaul R."/>
            <person name="Kawaguchi M."/>
            <person name="Krajinski F."/>
            <person name="Lammers P."/>
            <person name="Lapierre D."/>
            <person name="Masclaux F.G."/>
            <person name="Murat C."/>
            <person name="Morin E."/>
            <person name="Ndikumana S."/>
            <person name="Pagni M."/>
            <person name="Petitpierre D."/>
            <person name="Requena N."/>
            <person name="Rosikiewicz P."/>
            <person name="Riley R."/>
            <person name="Saito K."/>
            <person name="San Clemente H."/>
            <person name="Shapiro H."/>
            <person name="van Tuinen D."/>
            <person name="Becard G."/>
            <person name="Bonfante P."/>
            <person name="Paszkowski U."/>
            <person name="Shachar-Hill Y."/>
            <person name="Young J.P."/>
            <person name="Sanders I.R."/>
            <person name="Henrissat B."/>
            <person name="Rensing S.A."/>
            <person name="Grigoriev I.V."/>
            <person name="Corradi N."/>
            <person name="Roux C."/>
            <person name="Martin F."/>
        </authorList>
    </citation>
    <scope>NUCLEOTIDE SEQUENCE</scope>
    <source>
        <strain evidence="2">DAOM 197198</strain>
    </source>
</reference>
<organism evidence="2">
    <name type="scientific">Rhizophagus irregularis (strain DAOM 181602 / DAOM 197198 / MUCL 43194)</name>
    <name type="common">Arbuscular mycorrhizal fungus</name>
    <name type="synonym">Glomus intraradices</name>
    <dbReference type="NCBI Taxonomy" id="747089"/>
    <lineage>
        <taxon>Eukaryota</taxon>
        <taxon>Fungi</taxon>
        <taxon>Fungi incertae sedis</taxon>
        <taxon>Mucoromycota</taxon>
        <taxon>Glomeromycotina</taxon>
        <taxon>Glomeromycetes</taxon>
        <taxon>Glomerales</taxon>
        <taxon>Glomeraceae</taxon>
        <taxon>Rhizophagus</taxon>
    </lineage>
</organism>
<dbReference type="EMBL" id="KI289445">
    <property type="protein sequence ID" value="ESA08221.1"/>
    <property type="molecule type" value="Genomic_DNA"/>
</dbReference>
<dbReference type="InterPro" id="IPR000719">
    <property type="entry name" value="Prot_kinase_dom"/>
</dbReference>
<dbReference type="PROSITE" id="PS50011">
    <property type="entry name" value="PROTEIN_KINASE_DOM"/>
    <property type="match status" value="1"/>
</dbReference>
<dbReference type="AlphaFoldDB" id="U9TXW5"/>
<dbReference type="Gene3D" id="1.10.510.10">
    <property type="entry name" value="Transferase(Phosphotransferase) domain 1"/>
    <property type="match status" value="1"/>
</dbReference>
<feature type="domain" description="Protein kinase" evidence="1">
    <location>
        <begin position="60"/>
        <end position="186"/>
    </location>
</feature>
<dbReference type="SUPFAM" id="SSF56112">
    <property type="entry name" value="Protein kinase-like (PK-like)"/>
    <property type="match status" value="1"/>
</dbReference>
<dbReference type="HOGENOM" id="CLU_000288_7_34_1"/>
<name>U9TXW5_RHIID</name>
<protein>
    <recommendedName>
        <fullName evidence="1">Protein kinase domain-containing protein</fullName>
    </recommendedName>
</protein>